<dbReference type="PANTHER" id="PTHR12684">
    <property type="entry name" value="PUTATIVE PHOSPHOTRANSFERASE"/>
    <property type="match status" value="1"/>
</dbReference>
<keyword evidence="2" id="KW-0808">Transferase</keyword>
<protein>
    <recommendedName>
        <fullName evidence="7">2'-phosphotransferase</fullName>
    </recommendedName>
</protein>
<evidence type="ECO:0000256" key="2">
    <source>
        <dbReference type="ARBA" id="ARBA00022679"/>
    </source>
</evidence>
<dbReference type="SUPFAM" id="SSF56399">
    <property type="entry name" value="ADP-ribosylation"/>
    <property type="match status" value="1"/>
</dbReference>
<evidence type="ECO:0000313" key="5">
    <source>
        <dbReference type="EMBL" id="KAL2277721.1"/>
    </source>
</evidence>
<evidence type="ECO:0000256" key="3">
    <source>
        <dbReference type="ARBA" id="ARBA00023027"/>
    </source>
</evidence>
<evidence type="ECO:0008006" key="7">
    <source>
        <dbReference type="Google" id="ProtNLM"/>
    </source>
</evidence>
<reference evidence="5 6" key="1">
    <citation type="submission" date="2024-03" db="EMBL/GenBank/DDBJ databases">
        <title>A high-quality draft genome sequence of Diaporthe vaccinii, a causative agent of upright dieback and viscid rot disease in cranberry plants.</title>
        <authorList>
            <person name="Sarrasin M."/>
            <person name="Lang B.F."/>
            <person name="Burger G."/>
        </authorList>
    </citation>
    <scope>NUCLEOTIDE SEQUENCE [LARGE SCALE GENOMIC DNA]</scope>
    <source>
        <strain evidence="5 6">IS7</strain>
    </source>
</reference>
<proteinExistence type="inferred from homology"/>
<organism evidence="5 6">
    <name type="scientific">Diaporthe vaccinii</name>
    <dbReference type="NCBI Taxonomy" id="105482"/>
    <lineage>
        <taxon>Eukaryota</taxon>
        <taxon>Fungi</taxon>
        <taxon>Dikarya</taxon>
        <taxon>Ascomycota</taxon>
        <taxon>Pezizomycotina</taxon>
        <taxon>Sordariomycetes</taxon>
        <taxon>Sordariomycetidae</taxon>
        <taxon>Diaporthales</taxon>
        <taxon>Diaporthaceae</taxon>
        <taxon>Diaporthe</taxon>
        <taxon>Diaporthe eres species complex</taxon>
    </lineage>
</organism>
<feature type="compositionally biased region" description="Basic residues" evidence="4">
    <location>
        <begin position="225"/>
        <end position="234"/>
    </location>
</feature>
<comment type="caution">
    <text evidence="5">The sequence shown here is derived from an EMBL/GenBank/DDBJ whole genome shotgun (WGS) entry which is preliminary data.</text>
</comment>
<dbReference type="Proteomes" id="UP001600888">
    <property type="component" value="Unassembled WGS sequence"/>
</dbReference>
<dbReference type="Gene3D" id="3.20.170.30">
    <property type="match status" value="1"/>
</dbReference>
<dbReference type="PANTHER" id="PTHR12684:SF2">
    <property type="entry name" value="TRNA 2'-PHOSPHOTRANSFERASE 1"/>
    <property type="match status" value="1"/>
</dbReference>
<evidence type="ECO:0000256" key="1">
    <source>
        <dbReference type="ARBA" id="ARBA00009836"/>
    </source>
</evidence>
<name>A0ABR4E5T9_9PEZI</name>
<evidence type="ECO:0000256" key="4">
    <source>
        <dbReference type="SAM" id="MobiDB-lite"/>
    </source>
</evidence>
<comment type="similarity">
    <text evidence="1">Belongs to the KptA/TPT1 family.</text>
</comment>
<keyword evidence="3" id="KW-0520">NAD</keyword>
<dbReference type="Pfam" id="PF01885">
    <property type="entry name" value="PTS_2-RNA"/>
    <property type="match status" value="1"/>
</dbReference>
<feature type="region of interest" description="Disordered" evidence="4">
    <location>
        <begin position="199"/>
        <end position="234"/>
    </location>
</feature>
<gene>
    <name evidence="5" type="ORF">FJTKL_15297</name>
</gene>
<keyword evidence="6" id="KW-1185">Reference proteome</keyword>
<evidence type="ECO:0000313" key="6">
    <source>
        <dbReference type="Proteomes" id="UP001600888"/>
    </source>
</evidence>
<accession>A0ABR4E5T9</accession>
<dbReference type="EMBL" id="JBAWTH010000095">
    <property type="protein sequence ID" value="KAL2277721.1"/>
    <property type="molecule type" value="Genomic_DNA"/>
</dbReference>
<dbReference type="InterPro" id="IPR002745">
    <property type="entry name" value="Ptrans_KptA/Tpt1"/>
</dbReference>
<sequence length="234" mass="25317">MTNKAPPQLRWGALRTLNVTVQEVTQVCADNEKQRFAMKPAAAGEGATEATNPAHWLIRANQGHSIKLESEALLRPVTLEAGNVPAVVVHGTYFAFWSRIVESGGLRRMGRTHVHCSTGLPDDEQGVVSGMRKDAEVLVYVDVRRSLEDGAMTWWISDNGVVLTEGLGEEGLLPARYFKEVIGRKEDIGTLWKDGEWVADLPEDLKSRPPPAKGGRGRGGGRGGKGGRGRGKGA</sequence>
<dbReference type="InterPro" id="IPR042081">
    <property type="entry name" value="RNA_2'-PTrans_C"/>
</dbReference>